<accession>A0A8T0GKM6</accession>
<dbReference type="AlphaFoldDB" id="A0A8T0GKM6"/>
<evidence type="ECO:0000313" key="1">
    <source>
        <dbReference type="EMBL" id="KAG0558784.1"/>
    </source>
</evidence>
<comment type="caution">
    <text evidence="1">The sequence shown here is derived from an EMBL/GenBank/DDBJ whole genome shotgun (WGS) entry which is preliminary data.</text>
</comment>
<dbReference type="EMBL" id="CM026431">
    <property type="protein sequence ID" value="KAG0558784.1"/>
    <property type="molecule type" value="Genomic_DNA"/>
</dbReference>
<organism evidence="1 2">
    <name type="scientific">Ceratodon purpureus</name>
    <name type="common">Fire moss</name>
    <name type="synonym">Dicranum purpureum</name>
    <dbReference type="NCBI Taxonomy" id="3225"/>
    <lineage>
        <taxon>Eukaryota</taxon>
        <taxon>Viridiplantae</taxon>
        <taxon>Streptophyta</taxon>
        <taxon>Embryophyta</taxon>
        <taxon>Bryophyta</taxon>
        <taxon>Bryophytina</taxon>
        <taxon>Bryopsida</taxon>
        <taxon>Dicranidae</taxon>
        <taxon>Pseudoditrichales</taxon>
        <taxon>Ditrichaceae</taxon>
        <taxon>Ceratodon</taxon>
    </lineage>
</organism>
<evidence type="ECO:0000313" key="2">
    <source>
        <dbReference type="Proteomes" id="UP000822688"/>
    </source>
</evidence>
<gene>
    <name evidence="1" type="ORF">KC19_10G054300</name>
</gene>
<protein>
    <submittedName>
        <fullName evidence="1">Uncharacterized protein</fullName>
    </submittedName>
</protein>
<reference evidence="1" key="1">
    <citation type="submission" date="2020-06" db="EMBL/GenBank/DDBJ databases">
        <title>WGS assembly of Ceratodon purpureus strain R40.</title>
        <authorList>
            <person name="Carey S.B."/>
            <person name="Jenkins J."/>
            <person name="Shu S."/>
            <person name="Lovell J.T."/>
            <person name="Sreedasyam A."/>
            <person name="Maumus F."/>
            <person name="Tiley G.P."/>
            <person name="Fernandez-Pozo N."/>
            <person name="Barry K."/>
            <person name="Chen C."/>
            <person name="Wang M."/>
            <person name="Lipzen A."/>
            <person name="Daum C."/>
            <person name="Saski C.A."/>
            <person name="Payton A.C."/>
            <person name="Mcbreen J.C."/>
            <person name="Conrad R.E."/>
            <person name="Kollar L.M."/>
            <person name="Olsson S."/>
            <person name="Huttunen S."/>
            <person name="Landis J.B."/>
            <person name="Wickett N.J."/>
            <person name="Johnson M.G."/>
            <person name="Rensing S.A."/>
            <person name="Grimwood J."/>
            <person name="Schmutz J."/>
            <person name="Mcdaniel S.F."/>
        </authorList>
    </citation>
    <scope>NUCLEOTIDE SEQUENCE</scope>
    <source>
        <strain evidence="1">R40</strain>
    </source>
</reference>
<keyword evidence="2" id="KW-1185">Reference proteome</keyword>
<dbReference type="Proteomes" id="UP000822688">
    <property type="component" value="Chromosome 10"/>
</dbReference>
<name>A0A8T0GKM6_CERPU</name>
<sequence length="69" mass="7420">MGNLEEDPGLDETSCCLASGRCSPPEGSSAAFVSTWSCDSRSITTTSENWVVPFKHFPMHSVNNPGIED</sequence>
<proteinExistence type="predicted"/>